<keyword evidence="3" id="KW-1185">Reference proteome</keyword>
<sequence length="64" mass="7178">MDAELNKLENQVEQLIGLYESDKAASRELRTRVARLEAENRVLAEKVKLATAKLESLLAQLPEA</sequence>
<dbReference type="EMBL" id="WTVQ01000004">
    <property type="protein sequence ID" value="NMG73842.1"/>
    <property type="molecule type" value="Genomic_DNA"/>
</dbReference>
<comment type="caution">
    <text evidence="2">The sequence shown here is derived from an EMBL/GenBank/DDBJ whole genome shotgun (WGS) entry which is preliminary data.</text>
</comment>
<dbReference type="RefSeq" id="WP_169258994.1">
    <property type="nucleotide sequence ID" value="NZ_WTVQ01000004.1"/>
</dbReference>
<evidence type="ECO:0008006" key="4">
    <source>
        <dbReference type="Google" id="ProtNLM"/>
    </source>
</evidence>
<evidence type="ECO:0000313" key="2">
    <source>
        <dbReference type="EMBL" id="NMG73842.1"/>
    </source>
</evidence>
<dbReference type="Proteomes" id="UP000648984">
    <property type="component" value="Unassembled WGS sequence"/>
</dbReference>
<protein>
    <recommendedName>
        <fullName evidence="4">Cell division protein ZapB</fullName>
    </recommendedName>
</protein>
<accession>A0ABX1Q8J8</accession>
<name>A0ABX1Q8J8_9RHOO</name>
<feature type="coiled-coil region" evidence="1">
    <location>
        <begin position="5"/>
        <end position="53"/>
    </location>
</feature>
<gene>
    <name evidence="2" type="ORF">GPA25_03625</name>
</gene>
<evidence type="ECO:0000256" key="1">
    <source>
        <dbReference type="SAM" id="Coils"/>
    </source>
</evidence>
<organism evidence="2 3">
    <name type="scientific">Aromatoleum diolicum</name>
    <dbReference type="NCBI Taxonomy" id="75796"/>
    <lineage>
        <taxon>Bacteria</taxon>
        <taxon>Pseudomonadati</taxon>
        <taxon>Pseudomonadota</taxon>
        <taxon>Betaproteobacteria</taxon>
        <taxon>Rhodocyclales</taxon>
        <taxon>Rhodocyclaceae</taxon>
        <taxon>Aromatoleum</taxon>
    </lineage>
</organism>
<proteinExistence type="predicted"/>
<reference evidence="2 3" key="1">
    <citation type="submission" date="2019-12" db="EMBL/GenBank/DDBJ databases">
        <title>Comparative genomics gives insights into the taxonomy of the Azoarcus-Aromatoleum group and reveals separate origins of nif in the plant-associated Azoarcus and non-plant-associated Aromatoleum sub-groups.</title>
        <authorList>
            <person name="Lafos M."/>
            <person name="Maluk M."/>
            <person name="Batista M."/>
            <person name="Junghare M."/>
            <person name="Carmona M."/>
            <person name="Faoro H."/>
            <person name="Cruz L.M."/>
            <person name="Battistoni F."/>
            <person name="De Souza E."/>
            <person name="Pedrosa F."/>
            <person name="Chen W.-M."/>
            <person name="Poole P.S."/>
            <person name="Dixon R.A."/>
            <person name="James E.K."/>
        </authorList>
    </citation>
    <scope>NUCLEOTIDE SEQUENCE [LARGE SCALE GENOMIC DNA]</scope>
    <source>
        <strain evidence="2 3">22Lin</strain>
    </source>
</reference>
<evidence type="ECO:0000313" key="3">
    <source>
        <dbReference type="Proteomes" id="UP000648984"/>
    </source>
</evidence>
<keyword evidence="1" id="KW-0175">Coiled coil</keyword>